<reference evidence="1" key="1">
    <citation type="submission" date="2020-05" db="EMBL/GenBank/DDBJ databases">
        <title>Large-scale comparative analyses of tick genomes elucidate their genetic diversity and vector capacities.</title>
        <authorList>
            <person name="Jia N."/>
            <person name="Wang J."/>
            <person name="Shi W."/>
            <person name="Du L."/>
            <person name="Sun Y."/>
            <person name="Zhan W."/>
            <person name="Jiang J."/>
            <person name="Wang Q."/>
            <person name="Zhang B."/>
            <person name="Ji P."/>
            <person name="Sakyi L.B."/>
            <person name="Cui X."/>
            <person name="Yuan T."/>
            <person name="Jiang B."/>
            <person name="Yang W."/>
            <person name="Lam T.T.-Y."/>
            <person name="Chang Q."/>
            <person name="Ding S."/>
            <person name="Wang X."/>
            <person name="Zhu J."/>
            <person name="Ruan X."/>
            <person name="Zhao L."/>
            <person name="Wei J."/>
            <person name="Que T."/>
            <person name="Du C."/>
            <person name="Cheng J."/>
            <person name="Dai P."/>
            <person name="Han X."/>
            <person name="Huang E."/>
            <person name="Gao Y."/>
            <person name="Liu J."/>
            <person name="Shao H."/>
            <person name="Ye R."/>
            <person name="Li L."/>
            <person name="Wei W."/>
            <person name="Wang X."/>
            <person name="Wang C."/>
            <person name="Yang T."/>
            <person name="Huo Q."/>
            <person name="Li W."/>
            <person name="Guo W."/>
            <person name="Chen H."/>
            <person name="Zhou L."/>
            <person name="Ni X."/>
            <person name="Tian J."/>
            <person name="Zhou Y."/>
            <person name="Sheng Y."/>
            <person name="Liu T."/>
            <person name="Pan Y."/>
            <person name="Xia L."/>
            <person name="Li J."/>
            <person name="Zhao F."/>
            <person name="Cao W."/>
        </authorList>
    </citation>
    <scope>NUCLEOTIDE SEQUENCE</scope>
    <source>
        <strain evidence="1">Dsil-2018</strain>
    </source>
</reference>
<keyword evidence="2" id="KW-1185">Reference proteome</keyword>
<comment type="caution">
    <text evidence="1">The sequence shown here is derived from an EMBL/GenBank/DDBJ whole genome shotgun (WGS) entry which is preliminary data.</text>
</comment>
<evidence type="ECO:0000313" key="2">
    <source>
        <dbReference type="Proteomes" id="UP000821865"/>
    </source>
</evidence>
<dbReference type="Proteomes" id="UP000821865">
    <property type="component" value="Chromosome 5"/>
</dbReference>
<gene>
    <name evidence="1" type="ORF">HPB49_012438</name>
</gene>
<evidence type="ECO:0000313" key="1">
    <source>
        <dbReference type="EMBL" id="KAH7949587.1"/>
    </source>
</evidence>
<dbReference type="EMBL" id="CM023474">
    <property type="protein sequence ID" value="KAH7949587.1"/>
    <property type="molecule type" value="Genomic_DNA"/>
</dbReference>
<name>A0ACB8CRD8_DERSI</name>
<accession>A0ACB8CRD8</accession>
<organism evidence="1 2">
    <name type="scientific">Dermacentor silvarum</name>
    <name type="common">Tick</name>
    <dbReference type="NCBI Taxonomy" id="543639"/>
    <lineage>
        <taxon>Eukaryota</taxon>
        <taxon>Metazoa</taxon>
        <taxon>Ecdysozoa</taxon>
        <taxon>Arthropoda</taxon>
        <taxon>Chelicerata</taxon>
        <taxon>Arachnida</taxon>
        <taxon>Acari</taxon>
        <taxon>Parasitiformes</taxon>
        <taxon>Ixodida</taxon>
        <taxon>Ixodoidea</taxon>
        <taxon>Ixodidae</taxon>
        <taxon>Rhipicephalinae</taxon>
        <taxon>Dermacentor</taxon>
    </lineage>
</organism>
<proteinExistence type="predicted"/>
<protein>
    <submittedName>
        <fullName evidence="1">Uncharacterized protein</fullName>
    </submittedName>
</protein>
<sequence length="334" mass="36212">MACAKRQNLPFAAKLEIVNRVERGERKSDVAATYKIPRSTLSTIMKNKADIRAKSDKRPGAHGARRVRTAVYEGCGLSCSDTLDNGEAQIFKQFLTNRVLKDPKQRRFFKTNDLHELFTLADDGKKKRTETSAIFAGTGSDIRLKRKKRTLDSPRKGGCESTLNLHASSSGSEQHAMAVDTVKDTAGESGMKVDGCVSPSGGLPCASDSPGNDAELLSEEKIRQMRELARRLSQRIGQGPAKKSSDKQRNNSKGPRTLRLAPRDIRLPEYPPRLATEEALSQNTEHLMSTRKRLVSCTARACEAGSLSGLEGGSQCCALGVGCTGRGGRLPPAG</sequence>